<dbReference type="InterPro" id="IPR032466">
    <property type="entry name" value="Metal_Hydrolase"/>
</dbReference>
<protein>
    <submittedName>
        <fullName evidence="3">Amidohydrolase family protein</fullName>
    </submittedName>
</protein>
<organism evidence="3 4">
    <name type="scientific">Erwinia pyri</name>
    <dbReference type="NCBI Taxonomy" id="3062598"/>
    <lineage>
        <taxon>Bacteria</taxon>
        <taxon>Pseudomonadati</taxon>
        <taxon>Pseudomonadota</taxon>
        <taxon>Gammaproteobacteria</taxon>
        <taxon>Enterobacterales</taxon>
        <taxon>Erwiniaceae</taxon>
        <taxon>Erwinia</taxon>
    </lineage>
</organism>
<dbReference type="KEGG" id="epi:Q3V30_04980"/>
<dbReference type="EMBL" id="CP132353">
    <property type="protein sequence ID" value="WLS79858.1"/>
    <property type="molecule type" value="Genomic_DNA"/>
</dbReference>
<feature type="domain" description="Amidohydrolase-related" evidence="2">
    <location>
        <begin position="5"/>
        <end position="277"/>
    </location>
</feature>
<dbReference type="GO" id="GO:0016787">
    <property type="term" value="F:hydrolase activity"/>
    <property type="evidence" value="ECO:0007669"/>
    <property type="project" value="InterPro"/>
</dbReference>
<dbReference type="InterPro" id="IPR006680">
    <property type="entry name" value="Amidohydro-rel"/>
</dbReference>
<dbReference type="Pfam" id="PF04909">
    <property type="entry name" value="Amidohydro_2"/>
    <property type="match status" value="1"/>
</dbReference>
<dbReference type="PANTHER" id="PTHR43569">
    <property type="entry name" value="AMIDOHYDROLASE"/>
    <property type="match status" value="1"/>
</dbReference>
<dbReference type="InterPro" id="IPR052350">
    <property type="entry name" value="Metallo-dep_Lactonases"/>
</dbReference>
<sequence length="281" mass="31294">MTLRIDAHQHFWRYQPQEYGWISGEMARLKHDFLPSQLAAELAAQQIQGSVAVQARQTPEETRWLLSLAERSPEIKAVVGWIDLQQPDLSPQLEAFNGQPLLRGFRHLIQDEADPAEWMAQAAIKPAMQALQQQEYVWDLLVTHRHLAEAALFAARFDRHQIVLDHLGKPDLAAGAQQWAKQIAPLAALPHVSCKLSGLLTEPRPAGYGVNDLLPFVEAALEAFGSERIMVGSDWPVCLLAGEYQDAWQSVQQALSPLTLSEQAAITGGNACRIYRIEDGI</sequence>
<evidence type="ECO:0000259" key="2">
    <source>
        <dbReference type="Pfam" id="PF04909"/>
    </source>
</evidence>
<accession>A0AA50DMX4</accession>
<dbReference type="Gene3D" id="3.20.20.140">
    <property type="entry name" value="Metal-dependent hydrolases"/>
    <property type="match status" value="1"/>
</dbReference>
<gene>
    <name evidence="3" type="ORF">Q3V30_04980</name>
</gene>
<dbReference type="Proteomes" id="UP001228139">
    <property type="component" value="Chromosome"/>
</dbReference>
<reference evidence="3 4" key="1">
    <citation type="submission" date="2023-07" db="EMBL/GenBank/DDBJ databases">
        <title>Pathogenic bacteria of pear tree diseases.</title>
        <authorList>
            <person name="Zhang Z."/>
            <person name="He L."/>
            <person name="Huang R."/>
        </authorList>
    </citation>
    <scope>NUCLEOTIDE SEQUENCE [LARGE SCALE GENOMIC DNA]</scope>
    <source>
        <strain evidence="3 4">DE2</strain>
    </source>
</reference>
<dbReference type="PANTHER" id="PTHR43569:SF2">
    <property type="entry name" value="AMIDOHYDROLASE-RELATED DOMAIN-CONTAINING PROTEIN"/>
    <property type="match status" value="1"/>
</dbReference>
<name>A0AA50DMX4_9GAMM</name>
<evidence type="ECO:0000313" key="4">
    <source>
        <dbReference type="Proteomes" id="UP001228139"/>
    </source>
</evidence>
<dbReference type="AlphaFoldDB" id="A0AA50DMX4"/>
<comment type="similarity">
    <text evidence="1">Belongs to the metallo-dependent hydrolases superfamily.</text>
</comment>
<keyword evidence="4" id="KW-1185">Reference proteome</keyword>
<proteinExistence type="inferred from homology"/>
<evidence type="ECO:0000313" key="3">
    <source>
        <dbReference type="EMBL" id="WLS79858.1"/>
    </source>
</evidence>
<evidence type="ECO:0000256" key="1">
    <source>
        <dbReference type="ARBA" id="ARBA00038310"/>
    </source>
</evidence>
<dbReference type="SUPFAM" id="SSF51556">
    <property type="entry name" value="Metallo-dependent hydrolases"/>
    <property type="match status" value="1"/>
</dbReference>
<dbReference type="RefSeq" id="WP_306211050.1">
    <property type="nucleotide sequence ID" value="NZ_CP132353.1"/>
</dbReference>